<dbReference type="GO" id="GO:0016597">
    <property type="term" value="F:amino acid binding"/>
    <property type="evidence" value="ECO:0007669"/>
    <property type="project" value="InterPro"/>
</dbReference>
<comment type="caution">
    <text evidence="2">The sequence shown here is derived from an EMBL/GenBank/DDBJ whole genome shotgun (WGS) entry which is preliminary data.</text>
</comment>
<dbReference type="Proteomes" id="UP000033618">
    <property type="component" value="Unassembled WGS sequence"/>
</dbReference>
<dbReference type="InterPro" id="IPR036901">
    <property type="entry name" value="Asp/Orn_carbamoylTrfase_sf"/>
</dbReference>
<dbReference type="STRING" id="28092.WM40_09125"/>
<reference evidence="2 3" key="1">
    <citation type="submission" date="2015-03" db="EMBL/GenBank/DDBJ databases">
        <title>Draft Genome Sequence of Burkholderia andropogonis type strain ICMP2807, isolated from Sorghum bicolor.</title>
        <authorList>
            <person name="Lopes-Santos L."/>
            <person name="Castro D.B."/>
            <person name="Ottoboni L.M."/>
            <person name="Park D."/>
            <person name="Weirc B.S."/>
            <person name="Destefano S.A."/>
        </authorList>
    </citation>
    <scope>NUCLEOTIDE SEQUENCE [LARGE SCALE GENOMIC DNA]</scope>
    <source>
        <strain evidence="2 3">ICMP2807</strain>
    </source>
</reference>
<accession>A0A0F5K1R4</accession>
<evidence type="ECO:0000313" key="3">
    <source>
        <dbReference type="Proteomes" id="UP000033618"/>
    </source>
</evidence>
<dbReference type="GO" id="GO:0016743">
    <property type="term" value="F:carboxyl- or carbamoyltransferase activity"/>
    <property type="evidence" value="ECO:0007669"/>
    <property type="project" value="InterPro"/>
</dbReference>
<dbReference type="SUPFAM" id="SSF53671">
    <property type="entry name" value="Aspartate/ornithine carbamoyltransferase"/>
    <property type="match status" value="1"/>
</dbReference>
<evidence type="ECO:0000313" key="2">
    <source>
        <dbReference type="EMBL" id="KKB63829.1"/>
    </source>
</evidence>
<name>A0A0F5K1R4_9BURK</name>
<gene>
    <name evidence="2" type="ORF">WM40_09125</name>
</gene>
<evidence type="ECO:0000256" key="1">
    <source>
        <dbReference type="ARBA" id="ARBA00022679"/>
    </source>
</evidence>
<dbReference type="GO" id="GO:0006520">
    <property type="term" value="P:amino acid metabolic process"/>
    <property type="evidence" value="ECO:0007669"/>
    <property type="project" value="InterPro"/>
</dbReference>
<dbReference type="OrthoDB" id="9774690at2"/>
<proteinExistence type="predicted"/>
<dbReference type="RefSeq" id="WP_024902816.1">
    <property type="nucleotide sequence ID" value="NZ_CADFGU010000001.1"/>
</dbReference>
<dbReference type="Gene3D" id="3.40.50.1370">
    <property type="entry name" value="Aspartate/ornithine carbamoyltransferase"/>
    <property type="match status" value="2"/>
</dbReference>
<protein>
    <submittedName>
        <fullName evidence="2">Uncharacterized protein</fullName>
    </submittedName>
</protein>
<organism evidence="2 3">
    <name type="scientific">Robbsia andropogonis</name>
    <dbReference type="NCBI Taxonomy" id="28092"/>
    <lineage>
        <taxon>Bacteria</taxon>
        <taxon>Pseudomonadati</taxon>
        <taxon>Pseudomonadota</taxon>
        <taxon>Betaproteobacteria</taxon>
        <taxon>Burkholderiales</taxon>
        <taxon>Burkholderiaceae</taxon>
        <taxon>Robbsia</taxon>
    </lineage>
</organism>
<dbReference type="PATRIC" id="fig|28092.6.peg.2149"/>
<dbReference type="EMBL" id="LAQU01000007">
    <property type="protein sequence ID" value="KKB63829.1"/>
    <property type="molecule type" value="Genomic_DNA"/>
</dbReference>
<dbReference type="AlphaFoldDB" id="A0A0F5K1R4"/>
<sequence>MAWTSHPQARRDGALQHLLTLDGLPRKHLEHLLRWAARYLDQLIAGDVTSAPDRCAGQPLLANARVAPMFFDAQERLLPFHVAALSPDVDQLTSPGNTAFRMASEDYVACVRAAAALGASYRTCAESGLTPKVAPTSSSGTCASANLANLDALPDRTHGEPLAGRAQRPLIDWLPELVDARYLIFHHPQNGAPFLVAAHCMPHQHVINAGDGSYAHPVRALCNVLDILRHTPALTELRVAIVGDIAESGIARSTLHALTTLGTPEIRVVGPTTLTVEAIAHLGATWYEDGAVGLADVDVVIVMSSPDGGLTDSTAPVVRFNGMPPTGDGRAEGVAPDILRQAVWMAVLAVLAGQSDGDASRVTGVYRGDGAVAQDEWTPPRIYHQGRQ</sequence>
<keyword evidence="1" id="KW-0808">Transferase</keyword>
<keyword evidence="3" id="KW-1185">Reference proteome</keyword>